<dbReference type="Proteomes" id="UP000243106">
    <property type="component" value="Unassembled WGS sequence"/>
</dbReference>
<name>A0A1I5X3V2_9RHOB</name>
<dbReference type="EMBL" id="FOXV01000003">
    <property type="protein sequence ID" value="SFQ26630.1"/>
    <property type="molecule type" value="Genomic_DNA"/>
</dbReference>
<proteinExistence type="predicted"/>
<evidence type="ECO:0000313" key="2">
    <source>
        <dbReference type="Proteomes" id="UP000243106"/>
    </source>
</evidence>
<accession>A0A1I5X3V2</accession>
<dbReference type="RefSeq" id="WP_175497496.1">
    <property type="nucleotide sequence ID" value="NZ_FOXV01000003.1"/>
</dbReference>
<keyword evidence="2" id="KW-1185">Reference proteome</keyword>
<evidence type="ECO:0000313" key="1">
    <source>
        <dbReference type="EMBL" id="SFQ26630.1"/>
    </source>
</evidence>
<sequence length="56" mass="5667">MKAGRTGRTVVTMIQAAVLVALTVLGAYGASDGHAAASDTTCLQDTEGRCARPSDT</sequence>
<protein>
    <submittedName>
        <fullName evidence="1">Uncharacterized protein</fullName>
    </submittedName>
</protein>
<gene>
    <name evidence="1" type="ORF">SAMN05421853_103121</name>
</gene>
<reference evidence="2" key="1">
    <citation type="submission" date="2016-10" db="EMBL/GenBank/DDBJ databases">
        <authorList>
            <person name="Varghese N."/>
            <person name="Submissions S."/>
        </authorList>
    </citation>
    <scope>NUCLEOTIDE SEQUENCE [LARGE SCALE GENOMIC DNA]</scope>
    <source>
        <strain evidence="2">JCM 10271</strain>
    </source>
</reference>
<dbReference type="AlphaFoldDB" id="A0A1I5X3V2"/>
<organism evidence="1 2">
    <name type="scientific">Roseivivax halotolerans</name>
    <dbReference type="NCBI Taxonomy" id="93684"/>
    <lineage>
        <taxon>Bacteria</taxon>
        <taxon>Pseudomonadati</taxon>
        <taxon>Pseudomonadota</taxon>
        <taxon>Alphaproteobacteria</taxon>
        <taxon>Rhodobacterales</taxon>
        <taxon>Roseobacteraceae</taxon>
        <taxon>Roseivivax</taxon>
    </lineage>
</organism>